<proteinExistence type="predicted"/>
<accession>A0A2J8I100</accession>
<dbReference type="OrthoDB" id="554876at2"/>
<dbReference type="Pfam" id="PF00892">
    <property type="entry name" value="EamA"/>
    <property type="match status" value="2"/>
</dbReference>
<dbReference type="EMBL" id="POSK01000009">
    <property type="protein sequence ID" value="PNI04190.1"/>
    <property type="molecule type" value="Genomic_DNA"/>
</dbReference>
<dbReference type="InterPro" id="IPR000620">
    <property type="entry name" value="EamA_dom"/>
</dbReference>
<sequence>MQTNPLLAIPVGVRFMFLSALGFSLMTASVKAVHEYGIPVFEIVAARALVSFVISYADVKRKRISVWGNNRPLLLLRGAVGTFSLICVYYSVTSLPLAEATILQYTHPIFTALLAVFFLKERIQPATLICIVLCILGLYCILLPELDGSTEVNLPAFSVIVALIGAFGSSIAYVIVRKLSQTEDSSVIILYFPMIATPISILLVWNDFIWPDLHLTFMLIMIGVFTQIGQYGLTKAMKTQEAGKASAFSYVQIVFSIVIGLVYFEEIPAVSTYIGGALIVVGALFNVFGQRIALRKA</sequence>
<evidence type="ECO:0000256" key="5">
    <source>
        <dbReference type="SAM" id="Phobius"/>
    </source>
</evidence>
<evidence type="ECO:0000313" key="8">
    <source>
        <dbReference type="Proteomes" id="UP000236449"/>
    </source>
</evidence>
<protein>
    <submittedName>
        <fullName evidence="7">EamA/RhaT family transporter</fullName>
    </submittedName>
</protein>
<evidence type="ECO:0000259" key="6">
    <source>
        <dbReference type="Pfam" id="PF00892"/>
    </source>
</evidence>
<organism evidence="7 8">
    <name type="scientific">Vibrio diazotrophicus</name>
    <dbReference type="NCBI Taxonomy" id="685"/>
    <lineage>
        <taxon>Bacteria</taxon>
        <taxon>Pseudomonadati</taxon>
        <taxon>Pseudomonadota</taxon>
        <taxon>Gammaproteobacteria</taxon>
        <taxon>Vibrionales</taxon>
        <taxon>Vibrionaceae</taxon>
        <taxon>Vibrio</taxon>
    </lineage>
</organism>
<evidence type="ECO:0000313" key="7">
    <source>
        <dbReference type="EMBL" id="PNI04190.1"/>
    </source>
</evidence>
<feature type="domain" description="EamA" evidence="6">
    <location>
        <begin position="158"/>
        <end position="287"/>
    </location>
</feature>
<feature type="transmembrane region" description="Helical" evidence="5">
    <location>
        <begin position="36"/>
        <end position="54"/>
    </location>
</feature>
<evidence type="ECO:0000256" key="3">
    <source>
        <dbReference type="ARBA" id="ARBA00022989"/>
    </source>
</evidence>
<feature type="transmembrane region" description="Helical" evidence="5">
    <location>
        <begin position="215"/>
        <end position="233"/>
    </location>
</feature>
<keyword evidence="3 5" id="KW-1133">Transmembrane helix</keyword>
<feature type="transmembrane region" description="Helical" evidence="5">
    <location>
        <begin position="7"/>
        <end position="30"/>
    </location>
</feature>
<feature type="transmembrane region" description="Helical" evidence="5">
    <location>
        <begin position="126"/>
        <end position="144"/>
    </location>
</feature>
<reference evidence="7 8" key="1">
    <citation type="submission" date="2018-01" db="EMBL/GenBank/DDBJ databases">
        <title>Draft genome sequences of six Vibrio diazotrophicus strains isolated from deep-sea sediments of the Baltic Sea.</title>
        <authorList>
            <person name="Castillo D."/>
            <person name="Vandieken V."/>
            <person name="Chiang O."/>
            <person name="Middelboe M."/>
        </authorList>
    </citation>
    <scope>NUCLEOTIDE SEQUENCE [LARGE SCALE GENOMIC DNA]</scope>
    <source>
        <strain evidence="7 8">60.27F</strain>
    </source>
</reference>
<dbReference type="GeneID" id="94024617"/>
<dbReference type="PANTHER" id="PTHR22911">
    <property type="entry name" value="ACYL-MALONYL CONDENSING ENZYME-RELATED"/>
    <property type="match status" value="1"/>
</dbReference>
<feature type="transmembrane region" description="Helical" evidence="5">
    <location>
        <begin position="74"/>
        <end position="92"/>
    </location>
</feature>
<feature type="domain" description="EamA" evidence="6">
    <location>
        <begin position="12"/>
        <end position="142"/>
    </location>
</feature>
<feature type="transmembrane region" description="Helical" evidence="5">
    <location>
        <begin position="156"/>
        <end position="176"/>
    </location>
</feature>
<evidence type="ECO:0000256" key="2">
    <source>
        <dbReference type="ARBA" id="ARBA00022692"/>
    </source>
</evidence>
<keyword evidence="4 5" id="KW-0472">Membrane</keyword>
<dbReference type="RefSeq" id="WP_042482512.1">
    <property type="nucleotide sequence ID" value="NZ_CBCRWT010000019.1"/>
</dbReference>
<feature type="transmembrane region" description="Helical" evidence="5">
    <location>
        <begin position="245"/>
        <end position="264"/>
    </location>
</feature>
<dbReference type="AlphaFoldDB" id="A0A2J8I100"/>
<evidence type="ECO:0000256" key="1">
    <source>
        <dbReference type="ARBA" id="ARBA00004141"/>
    </source>
</evidence>
<comment type="caution">
    <text evidence="7">The sequence shown here is derived from an EMBL/GenBank/DDBJ whole genome shotgun (WGS) entry which is preliminary data.</text>
</comment>
<feature type="transmembrane region" description="Helical" evidence="5">
    <location>
        <begin position="98"/>
        <end position="119"/>
    </location>
</feature>
<dbReference type="GO" id="GO:0016020">
    <property type="term" value="C:membrane"/>
    <property type="evidence" value="ECO:0007669"/>
    <property type="project" value="UniProtKB-SubCell"/>
</dbReference>
<comment type="subcellular location">
    <subcellularLocation>
        <location evidence="1">Membrane</location>
        <topology evidence="1">Multi-pass membrane protein</topology>
    </subcellularLocation>
</comment>
<dbReference type="PANTHER" id="PTHR22911:SF6">
    <property type="entry name" value="SOLUTE CARRIER FAMILY 35 MEMBER G1"/>
    <property type="match status" value="1"/>
</dbReference>
<dbReference type="Proteomes" id="UP000236449">
    <property type="component" value="Unassembled WGS sequence"/>
</dbReference>
<feature type="transmembrane region" description="Helical" evidence="5">
    <location>
        <begin position="188"/>
        <end position="209"/>
    </location>
</feature>
<evidence type="ECO:0000256" key="4">
    <source>
        <dbReference type="ARBA" id="ARBA00023136"/>
    </source>
</evidence>
<name>A0A2J8I100_VIBDI</name>
<dbReference type="SUPFAM" id="SSF103481">
    <property type="entry name" value="Multidrug resistance efflux transporter EmrE"/>
    <property type="match status" value="2"/>
</dbReference>
<gene>
    <name evidence="7" type="ORF">C1N32_14445</name>
</gene>
<keyword evidence="2 5" id="KW-0812">Transmembrane</keyword>
<dbReference type="Gene3D" id="1.10.3730.20">
    <property type="match status" value="1"/>
</dbReference>
<dbReference type="InterPro" id="IPR037185">
    <property type="entry name" value="EmrE-like"/>
</dbReference>
<feature type="transmembrane region" description="Helical" evidence="5">
    <location>
        <begin position="270"/>
        <end position="288"/>
    </location>
</feature>